<dbReference type="GO" id="GO:0005576">
    <property type="term" value="C:extracellular region"/>
    <property type="evidence" value="ECO:0007669"/>
    <property type="project" value="InterPro"/>
</dbReference>
<protein>
    <submittedName>
        <fullName evidence="4">Waprin-Thr1</fullName>
    </submittedName>
</protein>
<dbReference type="PaxDb" id="121845-A0A1S3DI78"/>
<feature type="chain" id="PRO_5010479196" evidence="1">
    <location>
        <begin position="21"/>
        <end position="107"/>
    </location>
</feature>
<keyword evidence="1" id="KW-0732">Signal</keyword>
<accession>A0A1S3DI78</accession>
<dbReference type="KEGG" id="dci:103518971"/>
<gene>
    <name evidence="4" type="primary">LOC103518971</name>
</gene>
<feature type="domain" description="WAP" evidence="2">
    <location>
        <begin position="21"/>
        <end position="67"/>
    </location>
</feature>
<evidence type="ECO:0000313" key="4">
    <source>
        <dbReference type="RefSeq" id="XP_008482275.1"/>
    </source>
</evidence>
<evidence type="ECO:0000313" key="3">
    <source>
        <dbReference type="Proteomes" id="UP000079169"/>
    </source>
</evidence>
<dbReference type="SUPFAM" id="SSF57256">
    <property type="entry name" value="Elafin-like"/>
    <property type="match status" value="1"/>
</dbReference>
<proteinExistence type="predicted"/>
<evidence type="ECO:0000256" key="1">
    <source>
        <dbReference type="SAM" id="SignalP"/>
    </source>
</evidence>
<organism evidence="3 4">
    <name type="scientific">Diaphorina citri</name>
    <name type="common">Asian citrus psyllid</name>
    <dbReference type="NCBI Taxonomy" id="121845"/>
    <lineage>
        <taxon>Eukaryota</taxon>
        <taxon>Metazoa</taxon>
        <taxon>Ecdysozoa</taxon>
        <taxon>Arthropoda</taxon>
        <taxon>Hexapoda</taxon>
        <taxon>Insecta</taxon>
        <taxon>Pterygota</taxon>
        <taxon>Neoptera</taxon>
        <taxon>Paraneoptera</taxon>
        <taxon>Hemiptera</taxon>
        <taxon>Sternorrhyncha</taxon>
        <taxon>Psylloidea</taxon>
        <taxon>Psyllidae</taxon>
        <taxon>Diaphorininae</taxon>
        <taxon>Diaphorina</taxon>
    </lineage>
</organism>
<name>A0A1S3DI78_DIACI</name>
<dbReference type="InterPro" id="IPR008197">
    <property type="entry name" value="WAP_dom"/>
</dbReference>
<dbReference type="AlphaFoldDB" id="A0A1S3DI78"/>
<reference evidence="4" key="1">
    <citation type="submission" date="2025-08" db="UniProtKB">
        <authorList>
            <consortium name="RefSeq"/>
        </authorList>
    </citation>
    <scope>IDENTIFICATION</scope>
</reference>
<dbReference type="SMART" id="SM00217">
    <property type="entry name" value="WAP"/>
    <property type="match status" value="1"/>
</dbReference>
<dbReference type="InterPro" id="IPR036645">
    <property type="entry name" value="Elafin-like_sf"/>
</dbReference>
<dbReference type="RefSeq" id="XP_008482275.1">
    <property type="nucleotide sequence ID" value="XM_008484053.3"/>
</dbReference>
<dbReference type="Gene3D" id="4.10.75.10">
    <property type="entry name" value="Elafin-like"/>
    <property type="match status" value="1"/>
</dbReference>
<dbReference type="Pfam" id="PF00095">
    <property type="entry name" value="WAP"/>
    <property type="match status" value="1"/>
</dbReference>
<dbReference type="GeneID" id="103518971"/>
<dbReference type="Proteomes" id="UP000079169">
    <property type="component" value="Unplaced"/>
</dbReference>
<dbReference type="GO" id="GO:0030414">
    <property type="term" value="F:peptidase inhibitor activity"/>
    <property type="evidence" value="ECO:0007669"/>
    <property type="project" value="InterPro"/>
</dbReference>
<sequence length="107" mass="11969">MKLFQFCAAFLVLMVLCCDAFPSKFGNCPMASTVKTCTPKCYSDYECSGNKRCCPNYCGWKSCSDTSPVAHDKGPSEKVVYCENVKCQPKQICKFDPKTKRSKCAYP</sequence>
<evidence type="ECO:0000259" key="2">
    <source>
        <dbReference type="PROSITE" id="PS51390"/>
    </source>
</evidence>
<dbReference type="PROSITE" id="PS51390">
    <property type="entry name" value="WAP"/>
    <property type="match status" value="1"/>
</dbReference>
<dbReference type="OMA" id="KRSKCAY"/>
<keyword evidence="3" id="KW-1185">Reference proteome</keyword>
<feature type="signal peptide" evidence="1">
    <location>
        <begin position="1"/>
        <end position="20"/>
    </location>
</feature>